<accession>A0A8X6FBD9</accession>
<dbReference type="AlphaFoldDB" id="A0A8X6FBD9"/>
<dbReference type="EMBL" id="BMAO01011712">
    <property type="protein sequence ID" value="GFQ75803.1"/>
    <property type="molecule type" value="Genomic_DNA"/>
</dbReference>
<dbReference type="Proteomes" id="UP000887116">
    <property type="component" value="Unassembled WGS sequence"/>
</dbReference>
<gene>
    <name evidence="1" type="ORF">TNCT_523751</name>
</gene>
<evidence type="ECO:0000313" key="2">
    <source>
        <dbReference type="Proteomes" id="UP000887116"/>
    </source>
</evidence>
<evidence type="ECO:0000313" key="1">
    <source>
        <dbReference type="EMBL" id="GFQ75803.1"/>
    </source>
</evidence>
<keyword evidence="2" id="KW-1185">Reference proteome</keyword>
<comment type="caution">
    <text evidence="1">The sequence shown here is derived from an EMBL/GenBank/DDBJ whole genome shotgun (WGS) entry which is preliminary data.</text>
</comment>
<protein>
    <submittedName>
        <fullName evidence="1">Uncharacterized protein</fullName>
    </submittedName>
</protein>
<sequence length="82" mass="9268">MKVTSRSHTSELRKRSEQELSIVKALLHTLGGSYLTVALISCPHPFKIRLSECDILFSQKIYLHSLNTIHHTTIRLCSGAHL</sequence>
<organism evidence="1 2">
    <name type="scientific">Trichonephila clavata</name>
    <name type="common">Joro spider</name>
    <name type="synonym">Nephila clavata</name>
    <dbReference type="NCBI Taxonomy" id="2740835"/>
    <lineage>
        <taxon>Eukaryota</taxon>
        <taxon>Metazoa</taxon>
        <taxon>Ecdysozoa</taxon>
        <taxon>Arthropoda</taxon>
        <taxon>Chelicerata</taxon>
        <taxon>Arachnida</taxon>
        <taxon>Araneae</taxon>
        <taxon>Araneomorphae</taxon>
        <taxon>Entelegynae</taxon>
        <taxon>Araneoidea</taxon>
        <taxon>Nephilidae</taxon>
        <taxon>Trichonephila</taxon>
    </lineage>
</organism>
<proteinExistence type="predicted"/>
<reference evidence="1" key="1">
    <citation type="submission" date="2020-07" db="EMBL/GenBank/DDBJ databases">
        <title>Multicomponent nature underlies the extraordinary mechanical properties of spider dragline silk.</title>
        <authorList>
            <person name="Kono N."/>
            <person name="Nakamura H."/>
            <person name="Mori M."/>
            <person name="Yoshida Y."/>
            <person name="Ohtoshi R."/>
            <person name="Malay A.D."/>
            <person name="Moran D.A.P."/>
            <person name="Tomita M."/>
            <person name="Numata K."/>
            <person name="Arakawa K."/>
        </authorList>
    </citation>
    <scope>NUCLEOTIDE SEQUENCE</scope>
</reference>
<name>A0A8X6FBD9_TRICU</name>